<dbReference type="RefSeq" id="WP_005029867.1">
    <property type="nucleotide sequence ID" value="NZ_KB849755.1"/>
</dbReference>
<dbReference type="GeneID" id="69462040"/>
<evidence type="ECO:0000313" key="3">
    <source>
        <dbReference type="EMBL" id="ENW00302.1"/>
    </source>
</evidence>
<dbReference type="PROSITE" id="PS50931">
    <property type="entry name" value="HTH_LYSR"/>
    <property type="match status" value="1"/>
</dbReference>
<evidence type="ECO:0000313" key="4">
    <source>
        <dbReference type="Proteomes" id="UP000013251"/>
    </source>
</evidence>
<comment type="caution">
    <text evidence="3">The sequence shown here is derived from an EMBL/GenBank/DDBJ whole genome shotgun (WGS) entry which is preliminary data.</text>
</comment>
<dbReference type="PANTHER" id="PTHR30537:SF74">
    <property type="entry name" value="HTH-TYPE TRANSCRIPTIONAL REGULATOR TRPI"/>
    <property type="match status" value="1"/>
</dbReference>
<dbReference type="PANTHER" id="PTHR30537">
    <property type="entry name" value="HTH-TYPE TRANSCRIPTIONAL REGULATOR"/>
    <property type="match status" value="1"/>
</dbReference>
<protein>
    <recommendedName>
        <fullName evidence="2">HTH lysR-type domain-containing protein</fullName>
    </recommendedName>
</protein>
<dbReference type="Pfam" id="PF00126">
    <property type="entry name" value="HTH_1"/>
    <property type="match status" value="1"/>
</dbReference>
<accession>N9DQU6</accession>
<evidence type="ECO:0000259" key="2">
    <source>
        <dbReference type="PROSITE" id="PS50931"/>
    </source>
</evidence>
<dbReference type="InterPro" id="IPR000847">
    <property type="entry name" value="LysR_HTH_N"/>
</dbReference>
<dbReference type="SUPFAM" id="SSF46785">
    <property type="entry name" value="Winged helix' DNA-binding domain"/>
    <property type="match status" value="1"/>
</dbReference>
<dbReference type="GO" id="GO:0003700">
    <property type="term" value="F:DNA-binding transcription factor activity"/>
    <property type="evidence" value="ECO:0007669"/>
    <property type="project" value="InterPro"/>
</dbReference>
<dbReference type="EMBL" id="APQG01000015">
    <property type="protein sequence ID" value="ENW00302.1"/>
    <property type="molecule type" value="Genomic_DNA"/>
</dbReference>
<dbReference type="PATRIC" id="fig|1217650.3.peg.912"/>
<organism evidence="3 4">
    <name type="scientific">Acinetobacter bereziniae LMG 1003 = CIP 70.12</name>
    <dbReference type="NCBI Taxonomy" id="981324"/>
    <lineage>
        <taxon>Bacteria</taxon>
        <taxon>Pseudomonadati</taxon>
        <taxon>Pseudomonadota</taxon>
        <taxon>Gammaproteobacteria</taxon>
        <taxon>Moraxellales</taxon>
        <taxon>Moraxellaceae</taxon>
        <taxon>Acinetobacter</taxon>
    </lineage>
</organism>
<proteinExistence type="inferred from homology"/>
<dbReference type="HOGENOM" id="CLU_039613_37_2_6"/>
<dbReference type="GO" id="GO:0006351">
    <property type="term" value="P:DNA-templated transcription"/>
    <property type="evidence" value="ECO:0007669"/>
    <property type="project" value="TreeGrafter"/>
</dbReference>
<keyword evidence="4" id="KW-1185">Reference proteome</keyword>
<feature type="domain" description="HTH lysR-type" evidence="2">
    <location>
        <begin position="5"/>
        <end position="62"/>
    </location>
</feature>
<dbReference type="AlphaFoldDB" id="N9DQU6"/>
<comment type="similarity">
    <text evidence="1">Belongs to the LysR transcriptional regulatory family.</text>
</comment>
<dbReference type="InterPro" id="IPR036388">
    <property type="entry name" value="WH-like_DNA-bd_sf"/>
</dbReference>
<sequence length="292" mass="33726">MIERFSLNSFKFFYYAAMYGSVTIASKKLFVTQGAVSKQIRNLEEGLEIQLFDRKSKKLTLTKEGLNLFNSCQDAFNKLDICLVDLKNRNIQNKTNLVLSCEPTFCMKWLIPKLNIFDDLGFDFDITILTHQDVPDFKKYNIDIAIQRNDIEFSKNLHTYKLIDDIMFIVKNPNSSRNNIAISSSIPNLWNNLLSRSETKELVIGHKKIELEYLYLCIEAAISGNAITATSGFLIENELKNNILVSATTPYHDDFSYYLISHDSISEDPRKILFKDWLTNELKISLENLKNM</sequence>
<dbReference type="SUPFAM" id="SSF53850">
    <property type="entry name" value="Periplasmic binding protein-like II"/>
    <property type="match status" value="1"/>
</dbReference>
<gene>
    <name evidence="3" type="ORF">F938_00946</name>
</gene>
<reference evidence="3 4" key="1">
    <citation type="submission" date="2013-02" db="EMBL/GenBank/DDBJ databases">
        <title>The Genome Sequence of Acinetobacter bereziniae CIP 70.12.</title>
        <authorList>
            <consortium name="The Broad Institute Genome Sequencing Platform"/>
            <consortium name="The Broad Institute Genome Sequencing Center for Infectious Disease"/>
            <person name="Cerqueira G."/>
            <person name="Feldgarden M."/>
            <person name="Courvalin P."/>
            <person name="Perichon B."/>
            <person name="Grillot-Courvalin C."/>
            <person name="Clermont D."/>
            <person name="Rocha E."/>
            <person name="Yoon E.-J."/>
            <person name="Nemec A."/>
            <person name="Walker B."/>
            <person name="Young S.K."/>
            <person name="Zeng Q."/>
            <person name="Gargeya S."/>
            <person name="Fitzgerald M."/>
            <person name="Haas B."/>
            <person name="Abouelleil A."/>
            <person name="Alvarado L."/>
            <person name="Arachchi H.M."/>
            <person name="Berlin A.M."/>
            <person name="Chapman S.B."/>
            <person name="Dewar J."/>
            <person name="Goldberg J."/>
            <person name="Griggs A."/>
            <person name="Gujja S."/>
            <person name="Hansen M."/>
            <person name="Howarth C."/>
            <person name="Imamovic A."/>
            <person name="Larimer J."/>
            <person name="McCowan C."/>
            <person name="Murphy C."/>
            <person name="Neiman D."/>
            <person name="Pearson M."/>
            <person name="Priest M."/>
            <person name="Roberts A."/>
            <person name="Saif S."/>
            <person name="Shea T."/>
            <person name="Sisk P."/>
            <person name="Sykes S."/>
            <person name="Wortman J."/>
            <person name="Nusbaum C."/>
            <person name="Birren B."/>
        </authorList>
    </citation>
    <scope>NUCLEOTIDE SEQUENCE [LARGE SCALE GENOMIC DNA]</scope>
    <source>
        <strain evidence="3 4">CIP 70.12</strain>
    </source>
</reference>
<dbReference type="GO" id="GO:0043565">
    <property type="term" value="F:sequence-specific DNA binding"/>
    <property type="evidence" value="ECO:0007669"/>
    <property type="project" value="TreeGrafter"/>
</dbReference>
<dbReference type="Gene3D" id="1.10.10.10">
    <property type="entry name" value="Winged helix-like DNA-binding domain superfamily/Winged helix DNA-binding domain"/>
    <property type="match status" value="1"/>
</dbReference>
<dbReference type="Gene3D" id="3.40.190.10">
    <property type="entry name" value="Periplasmic binding protein-like II"/>
    <property type="match status" value="2"/>
</dbReference>
<dbReference type="PRINTS" id="PR00039">
    <property type="entry name" value="HTHLYSR"/>
</dbReference>
<dbReference type="InterPro" id="IPR058163">
    <property type="entry name" value="LysR-type_TF_proteobact-type"/>
</dbReference>
<dbReference type="OrthoDB" id="5526340at2"/>
<name>N9DQU6_ACIBZ</name>
<dbReference type="Proteomes" id="UP000013251">
    <property type="component" value="Unassembled WGS sequence"/>
</dbReference>
<dbReference type="InterPro" id="IPR036390">
    <property type="entry name" value="WH_DNA-bd_sf"/>
</dbReference>
<evidence type="ECO:0000256" key="1">
    <source>
        <dbReference type="ARBA" id="ARBA00009437"/>
    </source>
</evidence>